<keyword evidence="1" id="KW-0175">Coiled coil</keyword>
<dbReference type="EMBL" id="CDMY01000748">
    <property type="protein sequence ID" value="CEM32262.1"/>
    <property type="molecule type" value="Genomic_DNA"/>
</dbReference>
<evidence type="ECO:0000313" key="3">
    <source>
        <dbReference type="Proteomes" id="UP000041254"/>
    </source>
</evidence>
<gene>
    <name evidence="2" type="ORF">Vbra_976</name>
</gene>
<dbReference type="InParanoid" id="A0A0G4GPP7"/>
<dbReference type="AlphaFoldDB" id="A0A0G4GPP7"/>
<evidence type="ECO:0000256" key="1">
    <source>
        <dbReference type="SAM" id="Coils"/>
    </source>
</evidence>
<reference evidence="2 3" key="1">
    <citation type="submission" date="2014-11" db="EMBL/GenBank/DDBJ databases">
        <authorList>
            <person name="Zhu J."/>
            <person name="Qi W."/>
            <person name="Song R."/>
        </authorList>
    </citation>
    <scope>NUCLEOTIDE SEQUENCE [LARGE SCALE GENOMIC DNA]</scope>
</reference>
<evidence type="ECO:0000313" key="2">
    <source>
        <dbReference type="EMBL" id="CEM32262.1"/>
    </source>
</evidence>
<protein>
    <submittedName>
        <fullName evidence="2">Uncharacterized protein</fullName>
    </submittedName>
</protein>
<accession>A0A0G4GPP7</accession>
<name>A0A0G4GPP7_VITBC</name>
<dbReference type="PhylomeDB" id="A0A0G4GPP7"/>
<dbReference type="Proteomes" id="UP000041254">
    <property type="component" value="Unassembled WGS sequence"/>
</dbReference>
<feature type="coiled-coil region" evidence="1">
    <location>
        <begin position="121"/>
        <end position="218"/>
    </location>
</feature>
<keyword evidence="3" id="KW-1185">Reference proteome</keyword>
<proteinExistence type="predicted"/>
<dbReference type="VEuPathDB" id="CryptoDB:Vbra_976"/>
<organism evidence="2 3">
    <name type="scientific">Vitrella brassicaformis (strain CCMP3155)</name>
    <dbReference type="NCBI Taxonomy" id="1169540"/>
    <lineage>
        <taxon>Eukaryota</taxon>
        <taxon>Sar</taxon>
        <taxon>Alveolata</taxon>
        <taxon>Colpodellida</taxon>
        <taxon>Vitrellaceae</taxon>
        <taxon>Vitrella</taxon>
    </lineage>
</organism>
<sequence length="316" mass="36707">MLRHLTPPPQQVDSAAVRWLLEEERRFYKGIISDYKEQITANARYVERELGHLRDELGWTKADLDAARKVSKRHASPATNMHITAVSMGRTLSQELRNLLVEREADIEVEKEKNDWAAFENEHLQDRIASLTEQLAAIMRQRDTLQLKQQHGATISRLTTELANSRIKVTTLEHEIVSLQEAADEDQERTLYAMNTFEEAAEEQRQRLIQQRARMNKKVNKDAARRRRLAEGSKALVSQRADLTELLQQVDSAAVRWLLEEERRFYKGIISDYKEQITANARYVERELGHLRDELGWTKADLDAARKMRRPPPTCT</sequence>